<organism evidence="4 5">
    <name type="scientific">Paenibacillus sepulcri</name>
    <dbReference type="NCBI Taxonomy" id="359917"/>
    <lineage>
        <taxon>Bacteria</taxon>
        <taxon>Bacillati</taxon>
        <taxon>Bacillota</taxon>
        <taxon>Bacilli</taxon>
        <taxon>Bacillales</taxon>
        <taxon>Paenibacillaceae</taxon>
        <taxon>Paenibacillus</taxon>
    </lineage>
</organism>
<dbReference type="EMBL" id="JAHZIK010000530">
    <property type="protein sequence ID" value="MBW7456246.1"/>
    <property type="molecule type" value="Genomic_DNA"/>
</dbReference>
<gene>
    <name evidence="4" type="ORF">K0U00_19625</name>
</gene>
<dbReference type="PANTHER" id="PTHR43479">
    <property type="entry name" value="ACREF/ENVCD OPERON REPRESSOR-RELATED"/>
    <property type="match status" value="1"/>
</dbReference>
<dbReference type="InterPro" id="IPR050624">
    <property type="entry name" value="HTH-type_Tx_Regulator"/>
</dbReference>
<accession>A0ABS7C5U1</accession>
<evidence type="ECO:0000259" key="3">
    <source>
        <dbReference type="PROSITE" id="PS50977"/>
    </source>
</evidence>
<keyword evidence="1 2" id="KW-0238">DNA-binding</keyword>
<comment type="caution">
    <text evidence="4">The sequence shown here is derived from an EMBL/GenBank/DDBJ whole genome shotgun (WGS) entry which is preliminary data.</text>
</comment>
<dbReference type="PROSITE" id="PS50977">
    <property type="entry name" value="HTH_TETR_2"/>
    <property type="match status" value="1"/>
</dbReference>
<reference evidence="4 5" key="1">
    <citation type="submission" date="2021-07" db="EMBL/GenBank/DDBJ databases">
        <title>Paenibacillus radiodurans sp. nov., isolated from the southeastern edge of Tengger Desert.</title>
        <authorList>
            <person name="Zhang G."/>
        </authorList>
    </citation>
    <scope>NUCLEOTIDE SEQUENCE [LARGE SCALE GENOMIC DNA]</scope>
    <source>
        <strain evidence="4 5">CCM 7311</strain>
    </source>
</reference>
<dbReference type="InterPro" id="IPR023772">
    <property type="entry name" value="DNA-bd_HTH_TetR-type_CS"/>
</dbReference>
<keyword evidence="5" id="KW-1185">Reference proteome</keyword>
<dbReference type="InterPro" id="IPR009057">
    <property type="entry name" value="Homeodomain-like_sf"/>
</dbReference>
<dbReference type="RefSeq" id="WP_210045266.1">
    <property type="nucleotide sequence ID" value="NZ_JBHLVU010000013.1"/>
</dbReference>
<dbReference type="Pfam" id="PF00440">
    <property type="entry name" value="TetR_N"/>
    <property type="match status" value="1"/>
</dbReference>
<proteinExistence type="predicted"/>
<protein>
    <submittedName>
        <fullName evidence="4">TetR/AcrR family transcriptional regulator</fullName>
    </submittedName>
</protein>
<feature type="domain" description="HTH tetR-type" evidence="3">
    <location>
        <begin position="2"/>
        <end position="62"/>
    </location>
</feature>
<dbReference type="PROSITE" id="PS01081">
    <property type="entry name" value="HTH_TETR_1"/>
    <property type="match status" value="1"/>
</dbReference>
<evidence type="ECO:0000313" key="5">
    <source>
        <dbReference type="Proteomes" id="UP001519887"/>
    </source>
</evidence>
<dbReference type="Gene3D" id="1.10.357.10">
    <property type="entry name" value="Tetracycline Repressor, domain 2"/>
    <property type="match status" value="1"/>
</dbReference>
<dbReference type="Proteomes" id="UP001519887">
    <property type="component" value="Unassembled WGS sequence"/>
</dbReference>
<dbReference type="InterPro" id="IPR001647">
    <property type="entry name" value="HTH_TetR"/>
</dbReference>
<evidence type="ECO:0000313" key="4">
    <source>
        <dbReference type="EMBL" id="MBW7456246.1"/>
    </source>
</evidence>
<feature type="DNA-binding region" description="H-T-H motif" evidence="2">
    <location>
        <begin position="25"/>
        <end position="44"/>
    </location>
</feature>
<evidence type="ECO:0000256" key="2">
    <source>
        <dbReference type="PROSITE-ProRule" id="PRU00335"/>
    </source>
</evidence>
<dbReference type="PANTHER" id="PTHR43479:SF22">
    <property type="entry name" value="TRANSCRIPTIONAL REGULATOR, TETR FAMILY"/>
    <property type="match status" value="1"/>
</dbReference>
<evidence type="ECO:0000256" key="1">
    <source>
        <dbReference type="ARBA" id="ARBA00023125"/>
    </source>
</evidence>
<dbReference type="PRINTS" id="PR00455">
    <property type="entry name" value="HTHTETR"/>
</dbReference>
<name>A0ABS7C5U1_9BACL</name>
<sequence length="295" mass="34505">MIVTKHEIISSASRLFSERGFPSTSIQDIADDCQIAKGSVYKYFPSKEDLFNDVFDQCQQVFFEQVEELKLVYGHSPKELMLRQTIFQLQYFMKHKFVLVDFKELPIQQNAKFVPLRLRVRVRLLNWHKERMLNTYGQLIESHIWDLVTLYKAILKEYLNWIIQSGIPISVEETASLIIDRLDALVEHIVLAQPKPVLKETMIVKYMNRGMDGQIEDKEQMIAKICEDISLLINELPSGNAYRQELQEILVLFRAEIGKQNPNAPLIQALLAYLEKEYELKSLVIQLRNVLLFEK</sequence>
<dbReference type="SUPFAM" id="SSF46689">
    <property type="entry name" value="Homeodomain-like"/>
    <property type="match status" value="1"/>
</dbReference>